<evidence type="ECO:0000256" key="5">
    <source>
        <dbReference type="ARBA" id="ARBA00007739"/>
    </source>
</evidence>
<evidence type="ECO:0000256" key="21">
    <source>
        <dbReference type="ARBA" id="ARBA00023268"/>
    </source>
</evidence>
<protein>
    <recommendedName>
        <fullName evidence="7">Penicillin-binding protein 1A</fullName>
        <ecNumber evidence="24">2.4.99.28</ecNumber>
        <ecNumber evidence="6">3.4.16.4</ecNumber>
    </recommendedName>
</protein>
<evidence type="ECO:0000256" key="6">
    <source>
        <dbReference type="ARBA" id="ARBA00012448"/>
    </source>
</evidence>
<evidence type="ECO:0000256" key="26">
    <source>
        <dbReference type="ARBA" id="ARBA00060592"/>
    </source>
</evidence>
<keyword evidence="22" id="KW-0961">Cell wall biogenesis/degradation</keyword>
<dbReference type="GO" id="GO:0006508">
    <property type="term" value="P:proteolysis"/>
    <property type="evidence" value="ECO:0007669"/>
    <property type="project" value="UniProtKB-KW"/>
</dbReference>
<dbReference type="GO" id="GO:0009252">
    <property type="term" value="P:peptidoglycan biosynthetic process"/>
    <property type="evidence" value="ECO:0007669"/>
    <property type="project" value="UniProtKB-KW"/>
</dbReference>
<evidence type="ECO:0000256" key="18">
    <source>
        <dbReference type="ARBA" id="ARBA00022989"/>
    </source>
</evidence>
<comment type="similarity">
    <text evidence="4">In the C-terminal section; belongs to the transpeptidase family.</text>
</comment>
<feature type="domain" description="Penicillin-binding protein transpeptidase" evidence="28">
    <location>
        <begin position="340"/>
        <end position="611"/>
    </location>
</feature>
<keyword evidence="12" id="KW-0808">Transferase</keyword>
<comment type="catalytic activity">
    <reaction evidence="25">
        <text>[GlcNAc-(1-&gt;4)-Mur2Ac(oyl-L-Ala-gamma-D-Glu-L-Lys-D-Ala-D-Ala)](n)-di-trans,octa-cis-undecaprenyl diphosphate + beta-D-GlcNAc-(1-&gt;4)-Mur2Ac(oyl-L-Ala-gamma-D-Glu-L-Lys-D-Ala-D-Ala)-di-trans,octa-cis-undecaprenyl diphosphate = [GlcNAc-(1-&gt;4)-Mur2Ac(oyl-L-Ala-gamma-D-Glu-L-Lys-D-Ala-D-Ala)](n+1)-di-trans,octa-cis-undecaprenyl diphosphate + di-trans,octa-cis-undecaprenyl diphosphate + H(+)</text>
        <dbReference type="Rhea" id="RHEA:23708"/>
        <dbReference type="Rhea" id="RHEA-COMP:9602"/>
        <dbReference type="Rhea" id="RHEA-COMP:9603"/>
        <dbReference type="ChEBI" id="CHEBI:15378"/>
        <dbReference type="ChEBI" id="CHEBI:58405"/>
        <dbReference type="ChEBI" id="CHEBI:60033"/>
        <dbReference type="ChEBI" id="CHEBI:78435"/>
        <dbReference type="EC" id="2.4.99.28"/>
    </reaction>
</comment>
<dbReference type="FunFam" id="1.10.3810.10:FF:000001">
    <property type="entry name" value="Penicillin-binding protein 1A"/>
    <property type="match status" value="1"/>
</dbReference>
<keyword evidence="21" id="KW-0511">Multifunctional enzyme</keyword>
<evidence type="ECO:0000256" key="8">
    <source>
        <dbReference type="ARBA" id="ARBA00022475"/>
    </source>
</evidence>
<dbReference type="SUPFAM" id="SSF53955">
    <property type="entry name" value="Lysozyme-like"/>
    <property type="match status" value="1"/>
</dbReference>
<comment type="subcellular location">
    <subcellularLocation>
        <location evidence="2">Cell membrane</location>
        <topology evidence="2">Single-pass type II membrane protein</topology>
    </subcellularLocation>
</comment>
<keyword evidence="19" id="KW-0472">Membrane</keyword>
<comment type="caution">
    <text evidence="30">The sequence shown here is derived from an EMBL/GenBank/DDBJ whole genome shotgun (WGS) entry which is preliminary data.</text>
</comment>
<evidence type="ECO:0000256" key="17">
    <source>
        <dbReference type="ARBA" id="ARBA00022984"/>
    </source>
</evidence>
<evidence type="ECO:0000256" key="3">
    <source>
        <dbReference type="ARBA" id="ARBA00004752"/>
    </source>
</evidence>
<dbReference type="RefSeq" id="WP_161822090.1">
    <property type="nucleotide sequence ID" value="NZ_LSRS01000003.1"/>
</dbReference>
<dbReference type="InterPro" id="IPR036950">
    <property type="entry name" value="PBP_transglycosylase"/>
</dbReference>
<dbReference type="Pfam" id="PF00912">
    <property type="entry name" value="Transgly"/>
    <property type="match status" value="1"/>
</dbReference>
<dbReference type="Gene3D" id="1.10.3810.10">
    <property type="entry name" value="Biosynthetic peptidoglycan transglycosylase-like"/>
    <property type="match status" value="1"/>
</dbReference>
<sequence length="775" mass="85280">MSTTKKHNKRKLNPIRLILFVLGILLLAVSVSMAGLVLISIVDLPAFNEKNLIPASTTRIYDSNNQLITQIGLENRTQVSLGQVPLHVQEAFLAAEDHLFYQHHGIRIEAIIRAAFNDALRIFGEERNFQGGSTITQQLVKLSFLNPERTIKRKIQEAILSIKMESRYSKEEILAMYLNRIYFGEGAYGIQAAAQTYFGKEAGDLNISEAALLAGLIKSPNNYSPFQNLDAAITHRNQVLDNMYRYKFIDNDDYQQAKAEELALRNSDSNTNRYPYPFFVDFITEQLVEKFGDEKVFKGGLKVYTTLDPQIQTYAENAMAKQSNFPASLRDSNGVLQPQGAMVVMDPKTGEVKALVGGREHTHQRSLNRATMSARQPGSAIKPIIAYGPAIEFNGMGPASVINDAPVTYSSYANYSPHNSGGGYRGLITLRTALTYSVNIVAVKLLMEHVKIDKAVEFASRMDIDIEPTGPAIALGGLKKGVTPLELTAAYAAFANLGIYNSPVSILKVEDYNGTILFEADPAPRRTMKETTAYLMTDMMKSVVQKGTGTGAQIGRPVAGKTGTTDEGKDIWFAGYTPDLVGVVWIGYDIPEKMPQSYGGTYPAKIWREVMSQAHKNIPFHDFTEPEGIVRATVDSKSGLRPSFNTPPQHMVNDIFAAGTVPSEYDDAHVLVEVCATSGLLPNEYCPEKITSVFIKASYASSATADNFQRAPTKICDIHGLNSITDKENDTAEDNADSDTEDSTGRLESDSNNEPVSTQQNNQQPLQIMNTDNGI</sequence>
<comment type="function">
    <text evidence="1">Cell wall formation. Synthesis of cross-linked peptidoglycan from the lipid intermediates. The enzyme has a penicillin-insensitive transglycosylase N-terminal domain (formation of linear glycan strands) and a penicillin-sensitive transpeptidase C-terminal domain (cross-linking of the peptide subunits).</text>
</comment>
<evidence type="ECO:0000313" key="31">
    <source>
        <dbReference type="Proteomes" id="UP000798488"/>
    </source>
</evidence>
<accession>A0A9D2WQA1</accession>
<feature type="compositionally biased region" description="Acidic residues" evidence="27">
    <location>
        <begin position="731"/>
        <end position="742"/>
    </location>
</feature>
<dbReference type="PANTHER" id="PTHR32282:SF33">
    <property type="entry name" value="PEPTIDOGLYCAN GLYCOSYLTRANSFERASE"/>
    <property type="match status" value="1"/>
</dbReference>
<evidence type="ECO:0000256" key="14">
    <source>
        <dbReference type="ARBA" id="ARBA00022801"/>
    </source>
</evidence>
<keyword evidence="15" id="KW-0133">Cell shape</keyword>
<comment type="pathway">
    <text evidence="26">Glycan biosynthesis.</text>
</comment>
<dbReference type="Proteomes" id="UP000798488">
    <property type="component" value="Unassembled WGS sequence"/>
</dbReference>
<keyword evidence="17" id="KW-0573">Peptidoglycan synthesis</keyword>
<dbReference type="Gene3D" id="3.40.710.10">
    <property type="entry name" value="DD-peptidase/beta-lactamase superfamily"/>
    <property type="match status" value="1"/>
</dbReference>
<keyword evidence="14" id="KW-0378">Hydrolase</keyword>
<dbReference type="GO" id="GO:0009002">
    <property type="term" value="F:serine-type D-Ala-D-Ala carboxypeptidase activity"/>
    <property type="evidence" value="ECO:0007669"/>
    <property type="project" value="UniProtKB-EC"/>
</dbReference>
<evidence type="ECO:0000256" key="12">
    <source>
        <dbReference type="ARBA" id="ARBA00022679"/>
    </source>
</evidence>
<evidence type="ECO:0000256" key="13">
    <source>
        <dbReference type="ARBA" id="ARBA00022692"/>
    </source>
</evidence>
<keyword evidence="11" id="KW-0328">Glycosyltransferase</keyword>
<dbReference type="GO" id="GO:0005886">
    <property type="term" value="C:plasma membrane"/>
    <property type="evidence" value="ECO:0007669"/>
    <property type="project" value="UniProtKB-SubCell"/>
</dbReference>
<keyword evidence="8" id="KW-1003">Cell membrane</keyword>
<evidence type="ECO:0000256" key="15">
    <source>
        <dbReference type="ARBA" id="ARBA00022960"/>
    </source>
</evidence>
<dbReference type="InterPro" id="IPR001264">
    <property type="entry name" value="Glyco_trans_51"/>
</dbReference>
<dbReference type="EC" id="3.4.16.4" evidence="6"/>
<organism evidence="30 31">
    <name type="scientific">Sporotomaculum syntrophicum</name>
    <dbReference type="NCBI Taxonomy" id="182264"/>
    <lineage>
        <taxon>Bacteria</taxon>
        <taxon>Bacillati</taxon>
        <taxon>Bacillota</taxon>
        <taxon>Clostridia</taxon>
        <taxon>Eubacteriales</taxon>
        <taxon>Desulfallaceae</taxon>
        <taxon>Sporotomaculum</taxon>
    </lineage>
</organism>
<dbReference type="InterPro" id="IPR050396">
    <property type="entry name" value="Glycosyltr_51/Transpeptidase"/>
</dbReference>
<dbReference type="GO" id="GO:0008360">
    <property type="term" value="P:regulation of cell shape"/>
    <property type="evidence" value="ECO:0007669"/>
    <property type="project" value="UniProtKB-KW"/>
</dbReference>
<keyword evidence="18" id="KW-1133">Transmembrane helix</keyword>
<dbReference type="PANTHER" id="PTHR32282">
    <property type="entry name" value="BINDING PROTEIN TRANSPEPTIDASE, PUTATIVE-RELATED"/>
    <property type="match status" value="1"/>
</dbReference>
<evidence type="ECO:0000256" key="25">
    <source>
        <dbReference type="ARBA" id="ARBA00049902"/>
    </source>
</evidence>
<keyword evidence="31" id="KW-1185">Reference proteome</keyword>
<comment type="pathway">
    <text evidence="3">Cell wall biogenesis; peptidoglycan biosynthesis.</text>
</comment>
<comment type="similarity">
    <text evidence="5">In the N-terminal section; belongs to the glycosyltransferase 51 family.</text>
</comment>
<evidence type="ECO:0000256" key="10">
    <source>
        <dbReference type="ARBA" id="ARBA00022670"/>
    </source>
</evidence>
<keyword evidence="9" id="KW-0121">Carboxypeptidase</keyword>
<keyword evidence="13" id="KW-0812">Transmembrane</keyword>
<evidence type="ECO:0000256" key="16">
    <source>
        <dbReference type="ARBA" id="ARBA00022968"/>
    </source>
</evidence>
<dbReference type="AlphaFoldDB" id="A0A9D2WQA1"/>
<keyword evidence="10" id="KW-0645">Protease</keyword>
<dbReference type="NCBIfam" id="TIGR02074">
    <property type="entry name" value="PBP_1a_fam"/>
    <property type="match status" value="1"/>
</dbReference>
<evidence type="ECO:0000256" key="20">
    <source>
        <dbReference type="ARBA" id="ARBA00023251"/>
    </source>
</evidence>
<dbReference type="GO" id="GO:0046677">
    <property type="term" value="P:response to antibiotic"/>
    <property type="evidence" value="ECO:0007669"/>
    <property type="project" value="UniProtKB-KW"/>
</dbReference>
<evidence type="ECO:0000256" key="11">
    <source>
        <dbReference type="ARBA" id="ARBA00022676"/>
    </source>
</evidence>
<dbReference type="GO" id="GO:0008955">
    <property type="term" value="F:peptidoglycan glycosyltransferase activity"/>
    <property type="evidence" value="ECO:0007669"/>
    <property type="project" value="UniProtKB-EC"/>
</dbReference>
<dbReference type="OrthoDB" id="9766909at2"/>
<evidence type="ECO:0000256" key="7">
    <source>
        <dbReference type="ARBA" id="ARBA00018638"/>
    </source>
</evidence>
<evidence type="ECO:0000259" key="28">
    <source>
        <dbReference type="Pfam" id="PF00905"/>
    </source>
</evidence>
<dbReference type="GO" id="GO:0071555">
    <property type="term" value="P:cell wall organization"/>
    <property type="evidence" value="ECO:0007669"/>
    <property type="project" value="UniProtKB-KW"/>
</dbReference>
<dbReference type="InterPro" id="IPR023346">
    <property type="entry name" value="Lysozyme-like_dom_sf"/>
</dbReference>
<keyword evidence="16" id="KW-0735">Signal-anchor</keyword>
<comment type="catalytic activity">
    <reaction evidence="23">
        <text>Preferential cleavage: (Ac)2-L-Lys-D-Ala-|-D-Ala. Also transpeptidation of peptidyl-alanyl moieties that are N-acyl substituents of D-alanine.</text>
        <dbReference type="EC" id="3.4.16.4"/>
    </reaction>
</comment>
<keyword evidence="20" id="KW-0046">Antibiotic resistance</keyword>
<evidence type="ECO:0000256" key="27">
    <source>
        <dbReference type="SAM" id="MobiDB-lite"/>
    </source>
</evidence>
<reference evidence="30" key="1">
    <citation type="submission" date="2016-02" db="EMBL/GenBank/DDBJ databases">
        <title>Draft Genome Sequence of Sporotomaculum syntrophicum Strain FB, a Syntrophic Benzoate Degrader.</title>
        <authorList>
            <person name="Nobu M.K."/>
            <person name="Narihiro T."/>
            <person name="Qiu Y.-L."/>
            <person name="Ohashi A."/>
            <person name="Liu W.-T."/>
            <person name="Yuji S."/>
        </authorList>
    </citation>
    <scope>NUCLEOTIDE SEQUENCE</scope>
    <source>
        <strain evidence="30">FB</strain>
    </source>
</reference>
<evidence type="ECO:0000256" key="9">
    <source>
        <dbReference type="ARBA" id="ARBA00022645"/>
    </source>
</evidence>
<dbReference type="SUPFAM" id="SSF56601">
    <property type="entry name" value="beta-lactamase/transpeptidase-like"/>
    <property type="match status" value="1"/>
</dbReference>
<proteinExistence type="inferred from homology"/>
<dbReference type="Pfam" id="PF00905">
    <property type="entry name" value="Transpeptidase"/>
    <property type="match status" value="1"/>
</dbReference>
<feature type="compositionally biased region" description="Polar residues" evidence="27">
    <location>
        <begin position="750"/>
        <end position="775"/>
    </location>
</feature>
<evidence type="ECO:0000256" key="1">
    <source>
        <dbReference type="ARBA" id="ARBA00002624"/>
    </source>
</evidence>
<dbReference type="InterPro" id="IPR012338">
    <property type="entry name" value="Beta-lactam/transpept-like"/>
</dbReference>
<evidence type="ECO:0000259" key="29">
    <source>
        <dbReference type="Pfam" id="PF00912"/>
    </source>
</evidence>
<evidence type="ECO:0000256" key="22">
    <source>
        <dbReference type="ARBA" id="ARBA00023316"/>
    </source>
</evidence>
<feature type="region of interest" description="Disordered" evidence="27">
    <location>
        <begin position="725"/>
        <end position="775"/>
    </location>
</feature>
<evidence type="ECO:0000256" key="19">
    <source>
        <dbReference type="ARBA" id="ARBA00023136"/>
    </source>
</evidence>
<dbReference type="GO" id="GO:0008658">
    <property type="term" value="F:penicillin binding"/>
    <property type="evidence" value="ECO:0007669"/>
    <property type="project" value="InterPro"/>
</dbReference>
<evidence type="ECO:0000256" key="24">
    <source>
        <dbReference type="ARBA" id="ARBA00044770"/>
    </source>
</evidence>
<evidence type="ECO:0000256" key="4">
    <source>
        <dbReference type="ARBA" id="ARBA00007090"/>
    </source>
</evidence>
<gene>
    <name evidence="30" type="primary">pbpF</name>
    <name evidence="30" type="ORF">SPSYN_01795</name>
</gene>
<feature type="domain" description="Glycosyl transferase family 51" evidence="29">
    <location>
        <begin position="65"/>
        <end position="243"/>
    </location>
</feature>
<evidence type="ECO:0000256" key="23">
    <source>
        <dbReference type="ARBA" id="ARBA00034000"/>
    </source>
</evidence>
<evidence type="ECO:0000256" key="2">
    <source>
        <dbReference type="ARBA" id="ARBA00004401"/>
    </source>
</evidence>
<name>A0A9D2WQA1_9FIRM</name>
<dbReference type="EC" id="2.4.99.28" evidence="24"/>
<evidence type="ECO:0000313" key="30">
    <source>
        <dbReference type="EMBL" id="KAF1085652.1"/>
    </source>
</evidence>
<dbReference type="InterPro" id="IPR001460">
    <property type="entry name" value="PCN-bd_Tpept"/>
</dbReference>
<dbReference type="EMBL" id="LSRS01000003">
    <property type="protein sequence ID" value="KAF1085652.1"/>
    <property type="molecule type" value="Genomic_DNA"/>
</dbReference>